<dbReference type="Pfam" id="PF01734">
    <property type="entry name" value="Patatin"/>
    <property type="match status" value="1"/>
</dbReference>
<dbReference type="InterPro" id="IPR050301">
    <property type="entry name" value="NTE"/>
</dbReference>
<name>A0A3G1KMH5_FORW1</name>
<dbReference type="PROSITE" id="PS51635">
    <property type="entry name" value="PNPLA"/>
    <property type="match status" value="1"/>
</dbReference>
<sequence>MGRESNRGKHHALVVEGGAMRGIFSTGVLDAFLEKSFNPFDLFIGVSAGATNIASYLAEMYQRNLKVYTDYSIRPDFISWKKFIRGGHLIDLDWLWQLTVKEIRLDLDKIFQPAKEYYIGVTEVNTGKAVYLKPEKNTLEKVLKASSSIPIFYRHFTKIDGIDFADGGMADPIPVIEAYRRDATSIVVIRSRPYSYQMRKSFFQLLSKVYLRNYPGLINTVMNRPKIYQKSLDFMRHPPKGIRIFEVNPPENFQTKRLTTNLSILKQDYRYGYQMGMELIEQWHQS</sequence>
<keyword evidence="7" id="KW-1185">Reference proteome</keyword>
<keyword evidence="2 4" id="KW-0442">Lipid degradation</keyword>
<dbReference type="PANTHER" id="PTHR14226:SF25">
    <property type="entry name" value="PHOSPHOESTERASE"/>
    <property type="match status" value="1"/>
</dbReference>
<dbReference type="AlphaFoldDB" id="A0A3G1KMH5"/>
<feature type="domain" description="PNPLA" evidence="5">
    <location>
        <begin position="13"/>
        <end position="179"/>
    </location>
</feature>
<dbReference type="EMBL" id="CP017634">
    <property type="protein sequence ID" value="ATW23629.1"/>
    <property type="molecule type" value="Genomic_DNA"/>
</dbReference>
<dbReference type="RefSeq" id="WP_214659016.1">
    <property type="nucleotide sequence ID" value="NZ_CP017634.1"/>
</dbReference>
<dbReference type="KEGG" id="fwa:DCMF_01375"/>
<feature type="short sequence motif" description="DGA/G" evidence="4">
    <location>
        <begin position="166"/>
        <end position="168"/>
    </location>
</feature>
<feature type="active site" description="Proton acceptor" evidence="4">
    <location>
        <position position="166"/>
    </location>
</feature>
<feature type="short sequence motif" description="GXSXG" evidence="4">
    <location>
        <begin position="45"/>
        <end position="49"/>
    </location>
</feature>
<accession>A0A3G1KMH5</accession>
<evidence type="ECO:0000313" key="6">
    <source>
        <dbReference type="EMBL" id="ATW23629.1"/>
    </source>
</evidence>
<feature type="active site" description="Nucleophile" evidence="4">
    <location>
        <position position="47"/>
    </location>
</feature>
<proteinExistence type="predicted"/>
<dbReference type="InterPro" id="IPR016035">
    <property type="entry name" value="Acyl_Trfase/lysoPLipase"/>
</dbReference>
<comment type="caution">
    <text evidence="4">Lacks conserved residue(s) required for the propagation of feature annotation.</text>
</comment>
<evidence type="ECO:0000256" key="4">
    <source>
        <dbReference type="PROSITE-ProRule" id="PRU01161"/>
    </source>
</evidence>
<keyword evidence="1 4" id="KW-0378">Hydrolase</keyword>
<evidence type="ECO:0000256" key="3">
    <source>
        <dbReference type="ARBA" id="ARBA00023098"/>
    </source>
</evidence>
<evidence type="ECO:0000259" key="5">
    <source>
        <dbReference type="PROSITE" id="PS51635"/>
    </source>
</evidence>
<dbReference type="Proteomes" id="UP000323521">
    <property type="component" value="Chromosome"/>
</dbReference>
<organism evidence="6 7">
    <name type="scientific">Formimonas warabiya</name>
    <dbReference type="NCBI Taxonomy" id="1761012"/>
    <lineage>
        <taxon>Bacteria</taxon>
        <taxon>Bacillati</taxon>
        <taxon>Bacillota</taxon>
        <taxon>Clostridia</taxon>
        <taxon>Eubacteriales</taxon>
        <taxon>Peptococcaceae</taxon>
        <taxon>Candidatus Formimonas</taxon>
    </lineage>
</organism>
<dbReference type="SUPFAM" id="SSF52151">
    <property type="entry name" value="FabD/lysophospholipase-like"/>
    <property type="match status" value="1"/>
</dbReference>
<keyword evidence="3 4" id="KW-0443">Lipid metabolism</keyword>
<dbReference type="Pfam" id="PF19890">
    <property type="entry name" value="DUF6363"/>
    <property type="match status" value="1"/>
</dbReference>
<dbReference type="CDD" id="cd07208">
    <property type="entry name" value="Pat_hypo_Ecoli_yjju_like"/>
    <property type="match status" value="1"/>
</dbReference>
<dbReference type="GO" id="GO:0016787">
    <property type="term" value="F:hydrolase activity"/>
    <property type="evidence" value="ECO:0007669"/>
    <property type="project" value="UniProtKB-UniRule"/>
</dbReference>
<gene>
    <name evidence="6" type="ORF">DCMF_01375</name>
</gene>
<dbReference type="PANTHER" id="PTHR14226">
    <property type="entry name" value="NEUROPATHY TARGET ESTERASE/SWISS CHEESE D.MELANOGASTER"/>
    <property type="match status" value="1"/>
</dbReference>
<reference evidence="6 7" key="1">
    <citation type="submission" date="2016-10" db="EMBL/GenBank/DDBJ databases">
        <title>Complete Genome Sequence of Peptococcaceae strain DCMF.</title>
        <authorList>
            <person name="Edwards R.J."/>
            <person name="Holland S.I."/>
            <person name="Deshpande N.P."/>
            <person name="Wong Y.K."/>
            <person name="Ertan H."/>
            <person name="Manefield M."/>
            <person name="Russell T.L."/>
            <person name="Lee M.J."/>
        </authorList>
    </citation>
    <scope>NUCLEOTIDE SEQUENCE [LARGE SCALE GENOMIC DNA]</scope>
    <source>
        <strain evidence="6 7">DCMF</strain>
    </source>
</reference>
<evidence type="ECO:0000256" key="2">
    <source>
        <dbReference type="ARBA" id="ARBA00022963"/>
    </source>
</evidence>
<dbReference type="Gene3D" id="3.40.1090.10">
    <property type="entry name" value="Cytosolic phospholipase A2 catalytic domain"/>
    <property type="match status" value="2"/>
</dbReference>
<dbReference type="GO" id="GO:0016042">
    <property type="term" value="P:lipid catabolic process"/>
    <property type="evidence" value="ECO:0007669"/>
    <property type="project" value="UniProtKB-UniRule"/>
</dbReference>
<dbReference type="InterPro" id="IPR002641">
    <property type="entry name" value="PNPLA_dom"/>
</dbReference>
<evidence type="ECO:0000256" key="1">
    <source>
        <dbReference type="ARBA" id="ARBA00022801"/>
    </source>
</evidence>
<protein>
    <submittedName>
        <fullName evidence="6">Patatin family protein</fullName>
    </submittedName>
</protein>
<evidence type="ECO:0000313" key="7">
    <source>
        <dbReference type="Proteomes" id="UP000323521"/>
    </source>
</evidence>
<dbReference type="InterPro" id="IPR037483">
    <property type="entry name" value="YjjU-like"/>
</dbReference>
<dbReference type="InterPro" id="IPR045943">
    <property type="entry name" value="DUF6363"/>
</dbReference>